<keyword evidence="6" id="KW-0813">Transport</keyword>
<dbReference type="InterPro" id="IPR034294">
    <property type="entry name" value="Aquaporin_transptr"/>
</dbReference>
<dbReference type="GO" id="GO:0005886">
    <property type="term" value="C:plasma membrane"/>
    <property type="evidence" value="ECO:0007669"/>
    <property type="project" value="TreeGrafter"/>
</dbReference>
<evidence type="ECO:0000256" key="4">
    <source>
        <dbReference type="ARBA" id="ARBA00022989"/>
    </source>
</evidence>
<dbReference type="PANTHER" id="PTHR19139">
    <property type="entry name" value="AQUAPORIN TRANSPORTER"/>
    <property type="match status" value="1"/>
</dbReference>
<evidence type="ECO:0000256" key="7">
    <source>
        <dbReference type="SAM" id="Phobius"/>
    </source>
</evidence>
<dbReference type="KEGG" id="amin:AUMI_115200"/>
<comment type="similarity">
    <text evidence="2 6">Belongs to the MIP/aquaporin (TC 1.A.8) family.</text>
</comment>
<feature type="transmembrane region" description="Helical" evidence="7">
    <location>
        <begin position="39"/>
        <end position="63"/>
    </location>
</feature>
<keyword evidence="5 7" id="KW-0472">Membrane</keyword>
<dbReference type="EMBL" id="AP017457">
    <property type="protein sequence ID" value="BAV00063.1"/>
    <property type="molecule type" value="Genomic_DNA"/>
</dbReference>
<feature type="transmembrane region" description="Helical" evidence="7">
    <location>
        <begin position="149"/>
        <end position="172"/>
    </location>
</feature>
<gene>
    <name evidence="8" type="ORF">AUMI_115200</name>
</gene>
<dbReference type="InterPro" id="IPR000425">
    <property type="entry name" value="MIP"/>
</dbReference>
<feature type="transmembrane region" description="Helical" evidence="7">
    <location>
        <begin position="7"/>
        <end position="27"/>
    </location>
</feature>
<dbReference type="PANTHER" id="PTHR19139:SF199">
    <property type="entry name" value="MIP17260P"/>
    <property type="match status" value="1"/>
</dbReference>
<name>A0A173LYZ0_9MICO</name>
<dbReference type="GO" id="GO:0015250">
    <property type="term" value="F:water channel activity"/>
    <property type="evidence" value="ECO:0007669"/>
    <property type="project" value="TreeGrafter"/>
</dbReference>
<feature type="transmembrane region" description="Helical" evidence="7">
    <location>
        <begin position="192"/>
        <end position="215"/>
    </location>
</feature>
<evidence type="ECO:0000256" key="5">
    <source>
        <dbReference type="ARBA" id="ARBA00023136"/>
    </source>
</evidence>
<evidence type="ECO:0000313" key="9">
    <source>
        <dbReference type="Proteomes" id="UP000243847"/>
    </source>
</evidence>
<dbReference type="Pfam" id="PF00230">
    <property type="entry name" value="MIP"/>
    <property type="match status" value="1"/>
</dbReference>
<dbReference type="PRINTS" id="PR00783">
    <property type="entry name" value="MINTRINSICP"/>
</dbReference>
<evidence type="ECO:0000256" key="1">
    <source>
        <dbReference type="ARBA" id="ARBA00004141"/>
    </source>
</evidence>
<accession>A0A173LYZ0</accession>
<organism evidence="8 9">
    <name type="scientific">Aurantimicrobium minutum</name>
    <dbReference type="NCBI Taxonomy" id="708131"/>
    <lineage>
        <taxon>Bacteria</taxon>
        <taxon>Bacillati</taxon>
        <taxon>Actinomycetota</taxon>
        <taxon>Actinomycetes</taxon>
        <taxon>Micrococcales</taxon>
        <taxon>Microbacteriaceae</taxon>
        <taxon>Aurantimicrobium</taxon>
    </lineage>
</organism>
<dbReference type="Proteomes" id="UP000243847">
    <property type="component" value="Chromosome sequence1"/>
</dbReference>
<proteinExistence type="inferred from homology"/>
<evidence type="ECO:0000256" key="2">
    <source>
        <dbReference type="ARBA" id="ARBA00006175"/>
    </source>
</evidence>
<evidence type="ECO:0000313" key="8">
    <source>
        <dbReference type="EMBL" id="BAV00063.1"/>
    </source>
</evidence>
<comment type="subcellular location">
    <subcellularLocation>
        <location evidence="1">Membrane</location>
        <topology evidence="1">Multi-pass membrane protein</topology>
    </subcellularLocation>
</comment>
<dbReference type="SUPFAM" id="SSF81338">
    <property type="entry name" value="Aquaporin-like"/>
    <property type="match status" value="1"/>
</dbReference>
<protein>
    <submittedName>
        <fullName evidence="8">Uncharacterized protein</fullName>
    </submittedName>
</protein>
<sequence>MHTLRLALAEFFGTLVLVATVVGSGIMGTQMSDDPGVALLINTLSTIFVLALLILILGPISGAHFNPAVTLVMWAKKLQPGVRVLPYVIAQITGAISGAILANIMFDQAPIQIASTQRVSPGLFIGEIVATAGLLVVILVFIAREQARFVPFAVAAWIGSAYFFTSSTSFANPAVTIGRVFSDSFAGIAPPSVGPFVLAQLIGAALGAVLAWAIIDSTHKKENHV</sequence>
<keyword evidence="3 6" id="KW-0812">Transmembrane</keyword>
<dbReference type="InterPro" id="IPR023271">
    <property type="entry name" value="Aquaporin-like"/>
</dbReference>
<feature type="transmembrane region" description="Helical" evidence="7">
    <location>
        <begin position="124"/>
        <end position="142"/>
    </location>
</feature>
<dbReference type="Gene3D" id="1.20.1080.10">
    <property type="entry name" value="Glycerol uptake facilitator protein"/>
    <property type="match status" value="1"/>
</dbReference>
<reference evidence="8 9" key="1">
    <citation type="journal article" date="2016" name="Genome Announc.">
        <title>Complete Genome Sequence of Aurantimicrobium minutum Type Strain KNCT, a Planktonic Ultramicrobacterium Isolated from River Water.</title>
        <authorList>
            <person name="Nakai R."/>
            <person name="Fujisawa T."/>
            <person name="Nakamura Y."/>
            <person name="Nishide H."/>
            <person name="Uchiyama I."/>
            <person name="Baba T."/>
            <person name="Toyoda A."/>
            <person name="Fujiyama A."/>
            <person name="Naganuma T."/>
            <person name="Niki H."/>
        </authorList>
    </citation>
    <scope>NUCLEOTIDE SEQUENCE [LARGE SCALE GENOMIC DNA]</scope>
    <source>
        <strain evidence="8 9">KNC</strain>
    </source>
</reference>
<keyword evidence="4 7" id="KW-1133">Transmembrane helix</keyword>
<dbReference type="AlphaFoldDB" id="A0A173LYZ0"/>
<evidence type="ECO:0000256" key="6">
    <source>
        <dbReference type="RuleBase" id="RU000477"/>
    </source>
</evidence>
<dbReference type="RefSeq" id="WP_096383207.1">
    <property type="nucleotide sequence ID" value="NZ_AP017457.1"/>
</dbReference>
<feature type="transmembrane region" description="Helical" evidence="7">
    <location>
        <begin position="84"/>
        <end position="104"/>
    </location>
</feature>
<dbReference type="GeneID" id="80452714"/>
<evidence type="ECO:0000256" key="3">
    <source>
        <dbReference type="ARBA" id="ARBA00022692"/>
    </source>
</evidence>
<dbReference type="OrthoDB" id="9807293at2"/>